<gene>
    <name evidence="2" type="ORF">BpHYR1_030185</name>
</gene>
<organism evidence="2 3">
    <name type="scientific">Brachionus plicatilis</name>
    <name type="common">Marine rotifer</name>
    <name type="synonym">Brachionus muelleri</name>
    <dbReference type="NCBI Taxonomy" id="10195"/>
    <lineage>
        <taxon>Eukaryota</taxon>
        <taxon>Metazoa</taxon>
        <taxon>Spiralia</taxon>
        <taxon>Gnathifera</taxon>
        <taxon>Rotifera</taxon>
        <taxon>Eurotatoria</taxon>
        <taxon>Monogononta</taxon>
        <taxon>Pseudotrocha</taxon>
        <taxon>Ploima</taxon>
        <taxon>Brachionidae</taxon>
        <taxon>Brachionus</taxon>
    </lineage>
</organism>
<comment type="caution">
    <text evidence="2">The sequence shown here is derived from an EMBL/GenBank/DDBJ whole genome shotgun (WGS) entry which is preliminary data.</text>
</comment>
<accession>A0A3M7Q4A9</accession>
<keyword evidence="1" id="KW-1133">Transmembrane helix</keyword>
<protein>
    <submittedName>
        <fullName evidence="2">Uncharacterized protein</fullName>
    </submittedName>
</protein>
<feature type="transmembrane region" description="Helical" evidence="1">
    <location>
        <begin position="38"/>
        <end position="58"/>
    </location>
</feature>
<keyword evidence="1" id="KW-0812">Transmembrane</keyword>
<dbReference type="Proteomes" id="UP000276133">
    <property type="component" value="Unassembled WGS sequence"/>
</dbReference>
<feature type="transmembrane region" description="Helical" evidence="1">
    <location>
        <begin position="6"/>
        <end position="26"/>
    </location>
</feature>
<name>A0A3M7Q4A9_BRAPC</name>
<feature type="transmembrane region" description="Helical" evidence="1">
    <location>
        <begin position="78"/>
        <end position="97"/>
    </location>
</feature>
<proteinExistence type="predicted"/>
<evidence type="ECO:0000256" key="1">
    <source>
        <dbReference type="SAM" id="Phobius"/>
    </source>
</evidence>
<sequence length="99" mass="11832">MYNIWFAWIVSMIIEILLGKEALIAGKIVQYLLDEQNAFLQLFDHLIFVTNLKLNPFFTFLQYLKYLEDFAVQYSFPIVNNFHSIVFGIFRIVIHFFKS</sequence>
<reference evidence="2 3" key="1">
    <citation type="journal article" date="2018" name="Sci. Rep.">
        <title>Genomic signatures of local adaptation to the degree of environmental predictability in rotifers.</title>
        <authorList>
            <person name="Franch-Gras L."/>
            <person name="Hahn C."/>
            <person name="Garcia-Roger E.M."/>
            <person name="Carmona M.J."/>
            <person name="Serra M."/>
            <person name="Gomez A."/>
        </authorList>
    </citation>
    <scope>NUCLEOTIDE SEQUENCE [LARGE SCALE GENOMIC DNA]</scope>
    <source>
        <strain evidence="2">HYR1</strain>
    </source>
</reference>
<keyword evidence="1" id="KW-0472">Membrane</keyword>
<keyword evidence="3" id="KW-1185">Reference proteome</keyword>
<dbReference type="EMBL" id="REGN01007453">
    <property type="protein sequence ID" value="RNA06250.1"/>
    <property type="molecule type" value="Genomic_DNA"/>
</dbReference>
<dbReference type="AlphaFoldDB" id="A0A3M7Q4A9"/>
<evidence type="ECO:0000313" key="2">
    <source>
        <dbReference type="EMBL" id="RNA06250.1"/>
    </source>
</evidence>
<evidence type="ECO:0000313" key="3">
    <source>
        <dbReference type="Proteomes" id="UP000276133"/>
    </source>
</evidence>